<keyword evidence="4" id="KW-1185">Reference proteome</keyword>
<name>A0ABX1QWM2_9FLAO</name>
<evidence type="ECO:0000313" key="4">
    <source>
        <dbReference type="Proteomes" id="UP000767947"/>
    </source>
</evidence>
<proteinExistence type="predicted"/>
<feature type="signal peptide" evidence="1">
    <location>
        <begin position="1"/>
        <end position="17"/>
    </location>
</feature>
<organism evidence="3 4">
    <name type="scientific">Flavobacterium solisilvae</name>
    <dbReference type="NCBI Taxonomy" id="1852019"/>
    <lineage>
        <taxon>Bacteria</taxon>
        <taxon>Pseudomonadati</taxon>
        <taxon>Bacteroidota</taxon>
        <taxon>Flavobacteriia</taxon>
        <taxon>Flavobacteriales</taxon>
        <taxon>Flavobacteriaceae</taxon>
        <taxon>Flavobacterium</taxon>
    </lineage>
</organism>
<feature type="domain" description="Tail specific protease" evidence="2">
    <location>
        <begin position="251"/>
        <end position="459"/>
    </location>
</feature>
<dbReference type="Gene3D" id="3.90.226.10">
    <property type="entry name" value="2-enoyl-CoA Hydratase, Chain A, domain 1"/>
    <property type="match status" value="1"/>
</dbReference>
<dbReference type="Pfam" id="PF03572">
    <property type="entry name" value="Peptidase_S41"/>
    <property type="match status" value="1"/>
</dbReference>
<dbReference type="InterPro" id="IPR029045">
    <property type="entry name" value="ClpP/crotonase-like_dom_sf"/>
</dbReference>
<dbReference type="InterPro" id="IPR005151">
    <property type="entry name" value="Tail-specific_protease"/>
</dbReference>
<sequence>MKKFVLIAFFLTFNAFAQDCSCEENFLWVKKTFEENDAGFQVALDRKGKAEYEKHNQIYLEKVRKIEDINECGRTLYDWLTFFRNGHISIDIHQENANNTLIATTNTDTKNWETVSMTEKQIQKYMSGIKQNSFEGIWKMDSYTIGVIKKEDGYVGFIIDAPGTGWQKNQVKIRLHPNENKTGYAGKLYLRNYSEYPLDKVSLIGNNYIKLGQFAFHRVNPVIADSDAVKSYLELMKTREPIMQEYSKNTLVLRIPSFAWEEKGAIDSLLTVYHEKIISTPNLVIDIRGNGGGADRSYNKIIPYLYTNPIRTVGLEMLSTPLNNQRMEGFLKMSDVSDEEKKEIREDLKKMNNNLGKFVNLLGQKVFIQTEDTIHNYPENVAILINGNNGSTAEQFLLAAKQSSKTKLFGTTTMGVLDISNMHFVKSPCGKIELGYCLSKSYRIPEMAIDGKGIQPDYYMDDTISDYEWVEFAEETFQKKK</sequence>
<dbReference type="Proteomes" id="UP000767947">
    <property type="component" value="Unassembled WGS sequence"/>
</dbReference>
<keyword evidence="1" id="KW-0732">Signal</keyword>
<dbReference type="SUPFAM" id="SSF52096">
    <property type="entry name" value="ClpP/crotonase"/>
    <property type="match status" value="1"/>
</dbReference>
<protein>
    <submittedName>
        <fullName evidence="3">Peptidase S41</fullName>
    </submittedName>
</protein>
<gene>
    <name evidence="3" type="ORF">G6042_09185</name>
</gene>
<evidence type="ECO:0000259" key="2">
    <source>
        <dbReference type="Pfam" id="PF03572"/>
    </source>
</evidence>
<evidence type="ECO:0000256" key="1">
    <source>
        <dbReference type="SAM" id="SignalP"/>
    </source>
</evidence>
<dbReference type="RefSeq" id="WP_169524137.1">
    <property type="nucleotide sequence ID" value="NZ_JAAMPT010000207.1"/>
</dbReference>
<dbReference type="EMBL" id="JAAMPT010000207">
    <property type="protein sequence ID" value="NMH25440.1"/>
    <property type="molecule type" value="Genomic_DNA"/>
</dbReference>
<evidence type="ECO:0000313" key="3">
    <source>
        <dbReference type="EMBL" id="NMH25440.1"/>
    </source>
</evidence>
<reference evidence="3 4" key="1">
    <citation type="submission" date="2020-02" db="EMBL/GenBank/DDBJ databases">
        <title>Flavobacterium sp. genome.</title>
        <authorList>
            <person name="Jung H.S."/>
            <person name="Baek J.H."/>
            <person name="Jeon C.O."/>
        </authorList>
    </citation>
    <scope>NUCLEOTIDE SEQUENCE [LARGE SCALE GENOMIC DNA]</scope>
    <source>
        <strain evidence="3 4">SE-s27</strain>
    </source>
</reference>
<accession>A0ABX1QWM2</accession>
<comment type="caution">
    <text evidence="3">The sequence shown here is derived from an EMBL/GenBank/DDBJ whole genome shotgun (WGS) entry which is preliminary data.</text>
</comment>
<feature type="chain" id="PRO_5047386584" evidence="1">
    <location>
        <begin position="18"/>
        <end position="481"/>
    </location>
</feature>